<protein>
    <submittedName>
        <fullName evidence="2">Uncharacterized protein</fullName>
    </submittedName>
</protein>
<reference evidence="2" key="1">
    <citation type="submission" date="2021-01" db="EMBL/GenBank/DDBJ databases">
        <authorList>
            <person name="Bezrukov I."/>
        </authorList>
    </citation>
    <scope>NUCLEOTIDE SEQUENCE</scope>
</reference>
<dbReference type="EMBL" id="LR999455">
    <property type="protein sequence ID" value="CAE6076762.1"/>
    <property type="molecule type" value="Genomic_DNA"/>
</dbReference>
<evidence type="ECO:0000256" key="1">
    <source>
        <dbReference type="SAM" id="Coils"/>
    </source>
</evidence>
<feature type="coiled-coil region" evidence="1">
    <location>
        <begin position="192"/>
        <end position="219"/>
    </location>
</feature>
<name>A0A8S2AD51_ARAAE</name>
<keyword evidence="1" id="KW-0175">Coiled coil</keyword>
<keyword evidence="3" id="KW-1185">Reference proteome</keyword>
<organism evidence="2 3">
    <name type="scientific">Arabidopsis arenosa</name>
    <name type="common">Sand rock-cress</name>
    <name type="synonym">Cardaminopsis arenosa</name>
    <dbReference type="NCBI Taxonomy" id="38785"/>
    <lineage>
        <taxon>Eukaryota</taxon>
        <taxon>Viridiplantae</taxon>
        <taxon>Streptophyta</taxon>
        <taxon>Embryophyta</taxon>
        <taxon>Tracheophyta</taxon>
        <taxon>Spermatophyta</taxon>
        <taxon>Magnoliopsida</taxon>
        <taxon>eudicotyledons</taxon>
        <taxon>Gunneridae</taxon>
        <taxon>Pentapetalae</taxon>
        <taxon>rosids</taxon>
        <taxon>malvids</taxon>
        <taxon>Brassicales</taxon>
        <taxon>Brassicaceae</taxon>
        <taxon>Camelineae</taxon>
        <taxon>Arabidopsis</taxon>
    </lineage>
</organism>
<gene>
    <name evidence="2" type="ORF">AARE701A_LOCUS13781</name>
</gene>
<sequence length="328" mass="37308">MGFFNIKNWLAEKPEKKIYKIQKVIDQLNEALDIIAKSEKRYLDDSAAQLEQASEFGGRFASTHMERKEMSDEAADYYASMRPPFLEYTLEEEDCVLLSGEQLLEVPSSSPSISDSSSENEILHLCSSISIGVRRFSLNNLQIRGLFSRLVLLIKNDWIVALVVDQVERMFDWLLKRLGKGKDKDKIRKSAVDKIEETIKGFEEDEDKYKGKLAKAETDITKATAINDTTGSARALADKLFYEEQLVSVAAYIHCLKKQLRSLESSENSQPLLKALKVSAKANKRLLWVTGKVVHDIRSTRFFTPMAENAYASAIFLHLKRIIGLFLR</sequence>
<dbReference type="Proteomes" id="UP000682877">
    <property type="component" value="Chromosome 5"/>
</dbReference>
<accession>A0A8S2AD51</accession>
<evidence type="ECO:0000313" key="3">
    <source>
        <dbReference type="Proteomes" id="UP000682877"/>
    </source>
</evidence>
<evidence type="ECO:0000313" key="2">
    <source>
        <dbReference type="EMBL" id="CAE6076762.1"/>
    </source>
</evidence>
<proteinExistence type="predicted"/>
<dbReference type="AlphaFoldDB" id="A0A8S2AD51"/>